<dbReference type="SUPFAM" id="SSF56281">
    <property type="entry name" value="Metallo-hydrolase/oxidoreductase"/>
    <property type="match status" value="1"/>
</dbReference>
<evidence type="ECO:0000313" key="2">
    <source>
        <dbReference type="EMBL" id="UTY39942.1"/>
    </source>
</evidence>
<dbReference type="Gene3D" id="3.60.15.10">
    <property type="entry name" value="Ribonuclease Z/Hydroxyacylglutathione hydrolase-like"/>
    <property type="match status" value="1"/>
</dbReference>
<organism evidence="2 3">
    <name type="scientific">Allocoprobacillus halotolerans</name>
    <dbReference type="NCBI Taxonomy" id="2944914"/>
    <lineage>
        <taxon>Bacteria</taxon>
        <taxon>Bacillati</taxon>
        <taxon>Bacillota</taxon>
        <taxon>Erysipelotrichia</taxon>
        <taxon>Erysipelotrichales</taxon>
        <taxon>Erysipelotrichaceae</taxon>
        <taxon>Allocoprobacillus</taxon>
    </lineage>
</organism>
<feature type="domain" description="Metallo-beta-lactamase" evidence="1">
    <location>
        <begin position="23"/>
        <end position="215"/>
    </location>
</feature>
<keyword evidence="3" id="KW-1185">Reference proteome</keyword>
<dbReference type="InterPro" id="IPR050855">
    <property type="entry name" value="NDM-1-like"/>
</dbReference>
<protein>
    <submittedName>
        <fullName evidence="2">MBL fold metallo-hydrolase</fullName>
    </submittedName>
</protein>
<dbReference type="InterPro" id="IPR001279">
    <property type="entry name" value="Metallo-B-lactamas"/>
</dbReference>
<reference evidence="2" key="1">
    <citation type="submission" date="2022-07" db="EMBL/GenBank/DDBJ databases">
        <title>Faecal culturing of patients with breast cancer.</title>
        <authorList>
            <person name="Teng N.M.Y."/>
            <person name="Kiu R."/>
            <person name="Evans R."/>
            <person name="Baker D.J."/>
            <person name="Zenner C."/>
            <person name="Robinson S.D."/>
            <person name="Hall L.J."/>
        </authorList>
    </citation>
    <scope>NUCLEOTIDE SEQUENCE</scope>
    <source>
        <strain evidence="2">LH1062</strain>
    </source>
</reference>
<gene>
    <name evidence="2" type="ORF">NMU03_03815</name>
</gene>
<dbReference type="EMBL" id="CP101620">
    <property type="protein sequence ID" value="UTY39942.1"/>
    <property type="molecule type" value="Genomic_DNA"/>
</dbReference>
<dbReference type="Proteomes" id="UP001060112">
    <property type="component" value="Chromosome"/>
</dbReference>
<dbReference type="SMART" id="SM00849">
    <property type="entry name" value="Lactamase_B"/>
    <property type="match status" value="1"/>
</dbReference>
<dbReference type="RefSeq" id="WP_290141379.1">
    <property type="nucleotide sequence ID" value="NZ_CP101620.1"/>
</dbReference>
<evidence type="ECO:0000259" key="1">
    <source>
        <dbReference type="SMART" id="SM00849"/>
    </source>
</evidence>
<dbReference type="PANTHER" id="PTHR42951">
    <property type="entry name" value="METALLO-BETA-LACTAMASE DOMAIN-CONTAINING"/>
    <property type="match status" value="1"/>
</dbReference>
<dbReference type="PANTHER" id="PTHR42951:SF22">
    <property type="entry name" value="METALLO BETA-LACTAMASE SUPERFAMILY LIPOPROTEIN"/>
    <property type="match status" value="1"/>
</dbReference>
<sequence length="276" mass="31939">MDKNGFHIEKVFDNVYKISDSPAMNNFLILGSKKAMLIDTGCAVGNLREVVESLCDTEYYVMNTHFHSDHVGANFQFDEVYINEKEEEMMLELFTDPKEKETHLVMMEYYDTHFHTELDKQIFLESKPTFKVRHIHDGDEFDLGNITIKAIEISGHSPAGIAFLEVENKRLFNGDIVLRHASLIHKNGMDIRTFIAGMEKLWTYSDQFDITIAAHGHRKPSFEPLPKEFILKLIQCAKEIDIDKSVEKIECVDKGFEYKMENDDVSLAYKLNQLNM</sequence>
<proteinExistence type="predicted"/>
<evidence type="ECO:0000313" key="3">
    <source>
        <dbReference type="Proteomes" id="UP001060112"/>
    </source>
</evidence>
<dbReference type="Pfam" id="PF00753">
    <property type="entry name" value="Lactamase_B"/>
    <property type="match status" value="1"/>
</dbReference>
<accession>A0ABY5I3K6</accession>
<name>A0ABY5I3K6_9FIRM</name>
<dbReference type="InterPro" id="IPR036866">
    <property type="entry name" value="RibonucZ/Hydroxyglut_hydro"/>
</dbReference>